<proteinExistence type="inferred from homology"/>
<dbReference type="PANTHER" id="PTHR43429">
    <property type="entry name" value="PYRIDINE NUCLEOTIDE-DISULFIDE OXIDOREDUCTASE DOMAIN-CONTAINING"/>
    <property type="match status" value="1"/>
</dbReference>
<dbReference type="InterPro" id="IPR023753">
    <property type="entry name" value="FAD/NAD-binding_dom"/>
</dbReference>
<evidence type="ECO:0000256" key="2">
    <source>
        <dbReference type="ARBA" id="ARBA00006442"/>
    </source>
</evidence>
<dbReference type="EMBL" id="DTGA01000043">
    <property type="protein sequence ID" value="HGB30615.1"/>
    <property type="molecule type" value="Genomic_DNA"/>
</dbReference>
<evidence type="ECO:0000259" key="5">
    <source>
        <dbReference type="Pfam" id="PF07992"/>
    </source>
</evidence>
<dbReference type="PANTHER" id="PTHR43429:SF3">
    <property type="entry name" value="NITRITE REDUCTASE [NAD(P)H]"/>
    <property type="match status" value="1"/>
</dbReference>
<dbReference type="PRINTS" id="PR00368">
    <property type="entry name" value="FADPNR"/>
</dbReference>
<dbReference type="PROSITE" id="PS51257">
    <property type="entry name" value="PROKAR_LIPOPROTEIN"/>
    <property type="match status" value="1"/>
</dbReference>
<sequence>MRYVIIGNSIASCGCIEGIRKVDLENEIVVISNEPYHVYSRPLISYWLSKKISDDKIYYRPKNYYEKYKVKPILGVKVERVDFEKKKVYLENGEEISYDKLLIATGGKPFIPNIPGLNKKNVFTFIKFDDVKEIDKVICDGMRAIVVGGGLSGLKAAEALTKRGCDVTVVELADRILGSILDNEGAKLVQEELENHGIKFILKNSVIEIIGDDKVEKVRLQSFEEIPADLVVFSIGVVPNVDIFKDTQLKINRGILVNERMETNIQDVYAAGDVVSAFDMILGENRVIPILPNAYIQGEIAGLNMAGEKTKYDGGFPINSIGFFDIHMMTGGLVNPIDGCEILKRLEEEKKIYRKIYIKEGKILGFMFINSFDRTGMIVDLMRNKVDVSNFKDRLLLDNFGFLDLPKETRKEKIWRS</sequence>
<organism evidence="6">
    <name type="scientific">Dictyoglomus turgidum</name>
    <dbReference type="NCBI Taxonomy" id="513050"/>
    <lineage>
        <taxon>Bacteria</taxon>
        <taxon>Pseudomonadati</taxon>
        <taxon>Dictyoglomota</taxon>
        <taxon>Dictyoglomia</taxon>
        <taxon>Dictyoglomales</taxon>
        <taxon>Dictyoglomaceae</taxon>
        <taxon>Dictyoglomus</taxon>
    </lineage>
</organism>
<comment type="cofactor">
    <cofactor evidence="1">
        <name>FAD</name>
        <dbReference type="ChEBI" id="CHEBI:57692"/>
    </cofactor>
</comment>
<dbReference type="Gene3D" id="3.30.390.30">
    <property type="match status" value="1"/>
</dbReference>
<comment type="similarity">
    <text evidence="2">Belongs to the FAD-dependent oxidoreductase family.</text>
</comment>
<evidence type="ECO:0000256" key="1">
    <source>
        <dbReference type="ARBA" id="ARBA00001974"/>
    </source>
</evidence>
<dbReference type="InterPro" id="IPR050260">
    <property type="entry name" value="FAD-bd_OxRdtase"/>
</dbReference>
<dbReference type="Gene3D" id="3.50.50.60">
    <property type="entry name" value="FAD/NAD(P)-binding domain"/>
    <property type="match status" value="2"/>
</dbReference>
<evidence type="ECO:0000256" key="4">
    <source>
        <dbReference type="ARBA" id="ARBA00022827"/>
    </source>
</evidence>
<keyword evidence="3" id="KW-0285">Flavoprotein</keyword>
<feature type="domain" description="FAD/NAD(P)-binding" evidence="5">
    <location>
        <begin position="2"/>
        <end position="297"/>
    </location>
</feature>
<name>A0A7C3SQQ3_9BACT</name>
<reference evidence="6" key="1">
    <citation type="journal article" date="2020" name="mSystems">
        <title>Genome- and Community-Level Interaction Insights into Carbon Utilization and Element Cycling Functions of Hydrothermarchaeota in Hydrothermal Sediment.</title>
        <authorList>
            <person name="Zhou Z."/>
            <person name="Liu Y."/>
            <person name="Xu W."/>
            <person name="Pan J."/>
            <person name="Luo Z.H."/>
            <person name="Li M."/>
        </authorList>
    </citation>
    <scope>NUCLEOTIDE SEQUENCE [LARGE SCALE GENOMIC DNA]</scope>
    <source>
        <strain evidence="6">SpSt-751</strain>
    </source>
</reference>
<dbReference type="InterPro" id="IPR036188">
    <property type="entry name" value="FAD/NAD-bd_sf"/>
</dbReference>
<dbReference type="GO" id="GO:0016491">
    <property type="term" value="F:oxidoreductase activity"/>
    <property type="evidence" value="ECO:0007669"/>
    <property type="project" value="InterPro"/>
</dbReference>
<protein>
    <submittedName>
        <fullName evidence="6">NAD(P)/FAD-dependent oxidoreductase</fullName>
    </submittedName>
</protein>
<comment type="caution">
    <text evidence="6">The sequence shown here is derived from an EMBL/GenBank/DDBJ whole genome shotgun (WGS) entry which is preliminary data.</text>
</comment>
<evidence type="ECO:0000313" key="6">
    <source>
        <dbReference type="EMBL" id="HGB30615.1"/>
    </source>
</evidence>
<dbReference type="SUPFAM" id="SSF51905">
    <property type="entry name" value="FAD/NAD(P)-binding domain"/>
    <property type="match status" value="2"/>
</dbReference>
<dbReference type="Pfam" id="PF07992">
    <property type="entry name" value="Pyr_redox_2"/>
    <property type="match status" value="1"/>
</dbReference>
<keyword evidence="4" id="KW-0274">FAD</keyword>
<gene>
    <name evidence="6" type="ORF">ENV35_01900</name>
</gene>
<dbReference type="PRINTS" id="PR00411">
    <property type="entry name" value="PNDRDTASEI"/>
</dbReference>
<evidence type="ECO:0000256" key="3">
    <source>
        <dbReference type="ARBA" id="ARBA00022630"/>
    </source>
</evidence>
<dbReference type="InterPro" id="IPR016156">
    <property type="entry name" value="FAD/NAD-linked_Rdtase_dimer_sf"/>
</dbReference>
<accession>A0A7C3SQQ3</accession>
<dbReference type="AlphaFoldDB" id="A0A7C3SQQ3"/>